<evidence type="ECO:0000256" key="10">
    <source>
        <dbReference type="PIRNR" id="PIRNR017127"/>
    </source>
</evidence>
<dbReference type="OrthoDB" id="436262at2759"/>
<dbReference type="FunFam" id="1.25.10.10:FF:000272">
    <property type="entry name" value="Condensin complex subunit 1"/>
    <property type="match status" value="1"/>
</dbReference>
<dbReference type="InterPro" id="IPR016024">
    <property type="entry name" value="ARM-type_fold"/>
</dbReference>
<dbReference type="InterPro" id="IPR011989">
    <property type="entry name" value="ARM-like"/>
</dbReference>
<dbReference type="PANTHER" id="PTHR14222">
    <property type="entry name" value="CONDENSIN"/>
    <property type="match status" value="1"/>
</dbReference>
<dbReference type="PIRSF" id="PIRSF017127">
    <property type="entry name" value="Condensin_D2"/>
    <property type="match status" value="1"/>
</dbReference>
<evidence type="ECO:0000256" key="9">
    <source>
        <dbReference type="ARBA" id="ARBA00023306"/>
    </source>
</evidence>
<gene>
    <name evidence="14" type="primary">TBLA0G00560</name>
    <name evidence="14" type="ORF">TBLA_0G00560</name>
</gene>
<dbReference type="InterPro" id="IPR032682">
    <property type="entry name" value="Cnd1_C"/>
</dbReference>
<dbReference type="KEGG" id="tbl:TBLA_0G00560"/>
<proteinExistence type="inferred from homology"/>
<protein>
    <recommendedName>
        <fullName evidence="10">Condensin complex subunit 1</fullName>
    </recommendedName>
</protein>
<keyword evidence="5 10" id="KW-0132">Cell division</keyword>
<dbReference type="HOGENOM" id="CLU_001867_1_0_1"/>
<organism evidence="14 15">
    <name type="scientific">Henningerozyma blattae (strain ATCC 34711 / CBS 6284 / DSM 70876 / NBRC 10599 / NRRL Y-10934 / UCD 77-7)</name>
    <name type="common">Yeast</name>
    <name type="synonym">Tetrapisispora blattae</name>
    <dbReference type="NCBI Taxonomy" id="1071380"/>
    <lineage>
        <taxon>Eukaryota</taxon>
        <taxon>Fungi</taxon>
        <taxon>Dikarya</taxon>
        <taxon>Ascomycota</taxon>
        <taxon>Saccharomycotina</taxon>
        <taxon>Saccharomycetes</taxon>
        <taxon>Saccharomycetales</taxon>
        <taxon>Saccharomycetaceae</taxon>
        <taxon>Henningerozyma</taxon>
    </lineage>
</organism>
<evidence type="ECO:0000256" key="6">
    <source>
        <dbReference type="ARBA" id="ARBA00022776"/>
    </source>
</evidence>
<dbReference type="InterPro" id="IPR026971">
    <property type="entry name" value="CND1/NCAPD3"/>
</dbReference>
<dbReference type="GO" id="GO:1903342">
    <property type="term" value="P:negative regulation of meiotic DNA double-strand break formation"/>
    <property type="evidence" value="ECO:0007669"/>
    <property type="project" value="EnsemblFungi"/>
</dbReference>
<dbReference type="InterPro" id="IPR007673">
    <property type="entry name" value="Condensin_cplx_su1"/>
</dbReference>
<dbReference type="Gene3D" id="1.25.10.10">
    <property type="entry name" value="Leucine-rich Repeat Variant"/>
    <property type="match status" value="2"/>
</dbReference>
<evidence type="ECO:0000256" key="7">
    <source>
        <dbReference type="ARBA" id="ARBA00023067"/>
    </source>
</evidence>
<evidence type="ECO:0000256" key="2">
    <source>
        <dbReference type="ARBA" id="ARBA00004286"/>
    </source>
</evidence>
<keyword evidence="7 10" id="KW-0226">DNA condensation</keyword>
<dbReference type="GO" id="GO:0051301">
    <property type="term" value="P:cell division"/>
    <property type="evidence" value="ECO:0007669"/>
    <property type="project" value="UniProtKB-KW"/>
</dbReference>
<keyword evidence="9 10" id="KW-0131">Cell cycle</keyword>
<evidence type="ECO:0000256" key="1">
    <source>
        <dbReference type="ARBA" id="ARBA00004123"/>
    </source>
</evidence>
<dbReference type="SUPFAM" id="SSF48371">
    <property type="entry name" value="ARM repeat"/>
    <property type="match status" value="1"/>
</dbReference>
<keyword evidence="6 10" id="KW-0498">Mitosis</keyword>
<dbReference type="GO" id="GO:0007130">
    <property type="term" value="P:synaptonemal complex assembly"/>
    <property type="evidence" value="ECO:0007669"/>
    <property type="project" value="EnsemblFungi"/>
</dbReference>
<dbReference type="AlphaFoldDB" id="I2H6K3"/>
<evidence type="ECO:0000259" key="12">
    <source>
        <dbReference type="Pfam" id="PF12717"/>
    </source>
</evidence>
<dbReference type="OMA" id="CPLEKLW"/>
<dbReference type="STRING" id="1071380.I2H6K3"/>
<dbReference type="EMBL" id="HE806322">
    <property type="protein sequence ID" value="CCH62005.1"/>
    <property type="molecule type" value="Genomic_DNA"/>
</dbReference>
<keyword evidence="15" id="KW-1185">Reference proteome</keyword>
<dbReference type="GO" id="GO:0070058">
    <property type="term" value="P:tRNA gene clustering"/>
    <property type="evidence" value="ECO:0007669"/>
    <property type="project" value="EnsemblFungi"/>
</dbReference>
<evidence type="ECO:0000256" key="4">
    <source>
        <dbReference type="ARBA" id="ARBA00022454"/>
    </source>
</evidence>
<evidence type="ECO:0000313" key="15">
    <source>
        <dbReference type="Proteomes" id="UP000002866"/>
    </source>
</evidence>
<dbReference type="FunCoup" id="I2H6K3">
    <property type="interactions" value="643"/>
</dbReference>
<dbReference type="GO" id="GO:0000796">
    <property type="term" value="C:condensin complex"/>
    <property type="evidence" value="ECO:0007669"/>
    <property type="project" value="EnsemblFungi"/>
</dbReference>
<evidence type="ECO:0000256" key="11">
    <source>
        <dbReference type="SAM" id="MobiDB-lite"/>
    </source>
</evidence>
<evidence type="ECO:0000259" key="13">
    <source>
        <dbReference type="Pfam" id="PF12922"/>
    </source>
</evidence>
<dbReference type="GO" id="GO:0003682">
    <property type="term" value="F:chromatin binding"/>
    <property type="evidence" value="ECO:0007669"/>
    <property type="project" value="EnsemblFungi"/>
</dbReference>
<evidence type="ECO:0000313" key="14">
    <source>
        <dbReference type="EMBL" id="CCH62005.1"/>
    </source>
</evidence>
<name>I2H6K3_HENB6</name>
<evidence type="ECO:0000256" key="8">
    <source>
        <dbReference type="ARBA" id="ARBA00023242"/>
    </source>
</evidence>
<dbReference type="GO" id="GO:0043007">
    <property type="term" value="P:maintenance of rDNA"/>
    <property type="evidence" value="ECO:0007669"/>
    <property type="project" value="EnsemblFungi"/>
</dbReference>
<dbReference type="GO" id="GO:0000779">
    <property type="term" value="C:condensed chromosome, centromeric region"/>
    <property type="evidence" value="ECO:0007669"/>
    <property type="project" value="TreeGrafter"/>
</dbReference>
<reference evidence="14 15" key="1">
    <citation type="journal article" date="2011" name="Proc. Natl. Acad. Sci. U.S.A.">
        <title>Evolutionary erosion of yeast sex chromosomes by mating-type switching accidents.</title>
        <authorList>
            <person name="Gordon J.L."/>
            <person name="Armisen D."/>
            <person name="Proux-Wera E."/>
            <person name="Oheigeartaigh S.S."/>
            <person name="Byrne K.P."/>
            <person name="Wolfe K.H."/>
        </authorList>
    </citation>
    <scope>NUCLEOTIDE SEQUENCE [LARGE SCALE GENOMIC DNA]</scope>
    <source>
        <strain evidence="15">ATCC 34711 / CBS 6284 / DSM 70876 / NBRC 10599 / NRRL Y-10934 / UCD 77-7</strain>
    </source>
</reference>
<dbReference type="GeneID" id="14497137"/>
<dbReference type="RefSeq" id="XP_004181524.1">
    <property type="nucleotide sequence ID" value="XM_004181476.1"/>
</dbReference>
<comment type="function">
    <text evidence="10">Regulatory subunit of the condensin complex, a complex required for conversion of interphase chromatin into mitotic-like condense chromosomes. The condensin complex probably introduces positive supercoils into relaxed DNA in the presence of type I topoisomerases and converts nicked DNA into positive knotted forms in the presence of type II topoisomerases.</text>
</comment>
<dbReference type="InParanoid" id="I2H6K3"/>
<dbReference type="eggNOG" id="KOG0414">
    <property type="taxonomic scope" value="Eukaryota"/>
</dbReference>
<comment type="similarity">
    <text evidence="3 10">Belongs to the CND1 (condensin subunit 1) family.</text>
</comment>
<dbReference type="GO" id="GO:0030466">
    <property type="term" value="P:silent mating-type cassette heterochromatin formation"/>
    <property type="evidence" value="ECO:0007669"/>
    <property type="project" value="EnsemblFungi"/>
</dbReference>
<evidence type="ECO:0000256" key="5">
    <source>
        <dbReference type="ARBA" id="ARBA00022618"/>
    </source>
</evidence>
<dbReference type="GO" id="GO:0042393">
    <property type="term" value="F:histone binding"/>
    <property type="evidence" value="ECO:0007669"/>
    <property type="project" value="TreeGrafter"/>
</dbReference>
<dbReference type="GO" id="GO:0007076">
    <property type="term" value="P:mitotic chromosome condensation"/>
    <property type="evidence" value="ECO:0007669"/>
    <property type="project" value="EnsemblFungi"/>
</dbReference>
<feature type="domain" description="Condensin complex subunit 1 C-terminal" evidence="12">
    <location>
        <begin position="978"/>
        <end position="1138"/>
    </location>
</feature>
<dbReference type="GO" id="GO:0044804">
    <property type="term" value="P:nucleophagy"/>
    <property type="evidence" value="ECO:0007669"/>
    <property type="project" value="EnsemblFungi"/>
</dbReference>
<dbReference type="Pfam" id="PF12717">
    <property type="entry name" value="Cnd1"/>
    <property type="match status" value="1"/>
</dbReference>
<feature type="region of interest" description="Disordered" evidence="11">
    <location>
        <begin position="840"/>
        <end position="862"/>
    </location>
</feature>
<dbReference type="Proteomes" id="UP000002866">
    <property type="component" value="Chromosome 7"/>
</dbReference>
<dbReference type="InterPro" id="IPR024324">
    <property type="entry name" value="Condensin_cplx_su1_N"/>
</dbReference>
<dbReference type="GO" id="GO:0070550">
    <property type="term" value="P:rDNA chromatin condensation"/>
    <property type="evidence" value="ECO:0007669"/>
    <property type="project" value="EnsemblFungi"/>
</dbReference>
<keyword evidence="4" id="KW-0158">Chromosome</keyword>
<comment type="subcellular location">
    <subcellularLocation>
        <location evidence="2">Chromosome</location>
    </subcellularLocation>
    <subcellularLocation>
        <location evidence="1">Nucleus</location>
    </subcellularLocation>
</comment>
<dbReference type="PANTHER" id="PTHR14222:SF2">
    <property type="entry name" value="CONDENSIN COMPLEX SUBUNIT 1"/>
    <property type="match status" value="1"/>
</dbReference>
<dbReference type="GO" id="GO:0005730">
    <property type="term" value="C:nucleolus"/>
    <property type="evidence" value="ECO:0007669"/>
    <property type="project" value="EnsemblFungi"/>
</dbReference>
<feature type="domain" description="Condensin complex subunit 1 N-terminal" evidence="13">
    <location>
        <begin position="66"/>
        <end position="210"/>
    </location>
</feature>
<dbReference type="Pfam" id="PF12922">
    <property type="entry name" value="Cnd1_N"/>
    <property type="match status" value="1"/>
</dbReference>
<keyword evidence="8" id="KW-0539">Nucleus</keyword>
<accession>I2H6K3</accession>
<dbReference type="GO" id="GO:0051307">
    <property type="term" value="P:meiotic chromosome separation"/>
    <property type="evidence" value="ECO:0007669"/>
    <property type="project" value="EnsemblFungi"/>
</dbReference>
<evidence type="ECO:0000256" key="3">
    <source>
        <dbReference type="ARBA" id="ARBA00009606"/>
    </source>
</evidence>
<sequence>MSDFSLRQLITEFQTKDKDSHVELDNPSQLINNVIDQLITSSSQLNPDIFESLADLSLNYSSLGTNLQTQLTDLVVSSFNAILHQIDTSLVDTLQFYQLQLEQFTYLMYVLLTFIGNSIHAISLAMSNKKKNNASKEETQLFKNCCNQIESIGNLTATLFDMNLPLIFQIRTELNEFLSLYIKQFNSLLQYEQLIKLPSLKLYFIRNLTLLTIQPNNQHQQIENLIITNLLDTQHLSNFFPEFLAYLNDNHDFIRLTDDVLKDISNIEFNSKDTNGPKSISTFLIKLSEVSPVSMLRQMGHIIKLLNNSSMTLRCAVVETCGNIVIGIYRQVSVGDIQQLYLSKIETLLDLLKERFYDSNPYVRTKAIQNCYKLIDLNLPLTNLNHFKLQLSNYSLISLEDKSPLVRRNSMKLLSKLLLNHPFNNKKIGSQLKLTFWKNSLQNLLSEFTKLNESQQNENETKDNDNSLDQTDAFEKENQADRNLIVKMRLLIQYHKDAIEFIEIIHKAINIGCDLIFSKNKNEVIEAMDFIVLTNAYDIDPSTSAIKKMLHLVWMKSTNDVTATQTSTSIANNATPSTTSTDIASHLIYCYKQLFLTVPPTYTTKERSNLISKNLINLTFNTSAADLASLEQLLILLYNDSVIDDNVLTVLWSIYNSCNNTQNNNFSKEYIHGSIIILGMLSLANSEIPLRGFDSLLDVGLGPAGSEDLELCRYTCIAIERLIPKKSNSILQPLPKKHEDKAVKKLFNKIIDYTSNELYYPMCEQAINSLFKISSAPDVISSNILKEKSMMTFSSPNGDNSLIVTSESRIISLTQLLFIVGQVAIKTLVYLENCETEFKKRKHQQEMEKSSKNSNLGGLGPGSIATTNIMKAVDTTTENDSEVDNELAMIGGGTNEDDFTDAINSIKEIELLFGDNSILGKFCPIVENIVSNSNKFTDPMLQRTATLCLEKLMCISSRYCEKNLPLLITVMEKSPDPIIRSNAVLGLGDMVVCFNNLIDENTEYLYKRLHDEDLMVQRTTLMTVTFLILAGQVKVRGQLGEMARCLENPDQAISDMCRLFFSELSTKDNAIYNGFIDIFSNLTIDQSLQKDGFKRIIRFLVSFIQKERHQKQLNEKLVGRLSNCTSKEQWDNIAFVINTIPYKSETSTAILAEGYKDVTSK</sequence>
<dbReference type="GO" id="GO:0010032">
    <property type="term" value="P:meiotic chromosome condensation"/>
    <property type="evidence" value="ECO:0007669"/>
    <property type="project" value="EnsemblFungi"/>
</dbReference>